<dbReference type="AlphaFoldDB" id="A0A0B1T9H4"/>
<keyword evidence="6 8" id="KW-0804">Transcription</keyword>
<keyword evidence="2 8" id="KW-0863">Zinc-finger</keyword>
<dbReference type="PROSITE" id="PS51843">
    <property type="entry name" value="NR_LBD"/>
    <property type="match status" value="1"/>
</dbReference>
<name>A0A0B1T9H4_OESDE</name>
<dbReference type="PRINTS" id="PR00398">
    <property type="entry name" value="STRDHORMONER"/>
</dbReference>
<keyword evidence="3 8" id="KW-0862">Zinc</keyword>
<dbReference type="SUPFAM" id="SSF48508">
    <property type="entry name" value="Nuclear receptor ligand-binding domain"/>
    <property type="match status" value="1"/>
</dbReference>
<gene>
    <name evidence="11" type="ORF">OESDEN_07306</name>
</gene>
<proteinExistence type="inferred from homology"/>
<dbReference type="Pfam" id="PF00104">
    <property type="entry name" value="Hormone_recep"/>
    <property type="match status" value="1"/>
</dbReference>
<feature type="domain" description="Nuclear receptor" evidence="9">
    <location>
        <begin position="48"/>
        <end position="77"/>
    </location>
</feature>
<evidence type="ECO:0000256" key="1">
    <source>
        <dbReference type="ARBA" id="ARBA00022723"/>
    </source>
</evidence>
<evidence type="ECO:0000256" key="8">
    <source>
        <dbReference type="RuleBase" id="RU004334"/>
    </source>
</evidence>
<dbReference type="GO" id="GO:0005634">
    <property type="term" value="C:nucleus"/>
    <property type="evidence" value="ECO:0007669"/>
    <property type="project" value="UniProtKB-SubCell"/>
</dbReference>
<dbReference type="InterPro" id="IPR035500">
    <property type="entry name" value="NHR-like_dom_sf"/>
</dbReference>
<evidence type="ECO:0000256" key="2">
    <source>
        <dbReference type="ARBA" id="ARBA00022771"/>
    </source>
</evidence>
<sequence length="217" mass="24432">MTAAAPSTPAHPQPVIVPQPVEFLHPKSEGGIASGVEVPPPSLLPQPGMKCRVCGDSRAGRHYGTIACNGCKGFFRRRCNHYFSILSEHLMQDLVFPMREMNMDEGEFCLLKVLILFRVDRRLTDDGKAHVTAVRNKYIDALYHHIQNEHPNFTAIEVAQRISKLLLLLPSIEHLSQQEDDNVQFLALFNLANLNGLPYELHSSTKQQIRDEDPTQV</sequence>
<keyword evidence="1 8" id="KW-0479">Metal-binding</keyword>
<comment type="similarity">
    <text evidence="8">Belongs to the nuclear hormone receptor family.</text>
</comment>
<evidence type="ECO:0000259" key="9">
    <source>
        <dbReference type="PROSITE" id="PS51030"/>
    </source>
</evidence>
<dbReference type="GO" id="GO:0003700">
    <property type="term" value="F:DNA-binding transcription factor activity"/>
    <property type="evidence" value="ECO:0007669"/>
    <property type="project" value="InterPro"/>
</dbReference>
<protein>
    <submittedName>
        <fullName evidence="11">Ligand-binding domain of nuclear hormone receptor</fullName>
    </submittedName>
</protein>
<evidence type="ECO:0000256" key="5">
    <source>
        <dbReference type="ARBA" id="ARBA00023125"/>
    </source>
</evidence>
<dbReference type="Proteomes" id="UP000053660">
    <property type="component" value="Unassembled WGS sequence"/>
</dbReference>
<evidence type="ECO:0000256" key="7">
    <source>
        <dbReference type="ARBA" id="ARBA00023170"/>
    </source>
</evidence>
<dbReference type="PRINTS" id="PR00047">
    <property type="entry name" value="STROIDFINGER"/>
</dbReference>
<keyword evidence="5 8" id="KW-0238">DNA-binding</keyword>
<dbReference type="GO" id="GO:0043565">
    <property type="term" value="F:sequence-specific DNA binding"/>
    <property type="evidence" value="ECO:0007669"/>
    <property type="project" value="InterPro"/>
</dbReference>
<dbReference type="InterPro" id="IPR000536">
    <property type="entry name" value="Nucl_hrmn_rcpt_lig-bd"/>
</dbReference>
<keyword evidence="4 8" id="KW-0805">Transcription regulation</keyword>
<dbReference type="OrthoDB" id="5798272at2759"/>
<dbReference type="InterPro" id="IPR001723">
    <property type="entry name" value="Nuclear_hrmn_rcpt"/>
</dbReference>
<dbReference type="Gene3D" id="1.10.565.10">
    <property type="entry name" value="Retinoid X Receptor"/>
    <property type="match status" value="1"/>
</dbReference>
<evidence type="ECO:0000256" key="3">
    <source>
        <dbReference type="ARBA" id="ARBA00022833"/>
    </source>
</evidence>
<dbReference type="PROSITE" id="PS00031">
    <property type="entry name" value="NUCLEAR_REC_DBD_1"/>
    <property type="match status" value="1"/>
</dbReference>
<evidence type="ECO:0000259" key="10">
    <source>
        <dbReference type="PROSITE" id="PS51843"/>
    </source>
</evidence>
<dbReference type="PROSITE" id="PS51030">
    <property type="entry name" value="NUCLEAR_REC_DBD_2"/>
    <property type="match status" value="1"/>
</dbReference>
<dbReference type="PANTHER" id="PTHR47630">
    <property type="entry name" value="NUCLEAR HORMONE RECEPTOR FAMILY-RELATED-RELATED"/>
    <property type="match status" value="1"/>
</dbReference>
<evidence type="ECO:0000256" key="6">
    <source>
        <dbReference type="ARBA" id="ARBA00023163"/>
    </source>
</evidence>
<dbReference type="InterPro" id="IPR052499">
    <property type="entry name" value="C.elegans_NHRs"/>
</dbReference>
<dbReference type="EMBL" id="KN551124">
    <property type="protein sequence ID" value="KHJ92796.1"/>
    <property type="molecule type" value="Genomic_DNA"/>
</dbReference>
<accession>A0A0B1T9H4</accession>
<dbReference type="SMART" id="SM00399">
    <property type="entry name" value="ZnF_C4"/>
    <property type="match status" value="1"/>
</dbReference>
<dbReference type="CDD" id="cd06157">
    <property type="entry name" value="NR_LBD"/>
    <property type="match status" value="1"/>
</dbReference>
<keyword evidence="7 8" id="KW-0675">Receptor</keyword>
<dbReference type="SMART" id="SM00430">
    <property type="entry name" value="HOLI"/>
    <property type="match status" value="1"/>
</dbReference>
<dbReference type="SUPFAM" id="SSF57716">
    <property type="entry name" value="Glucocorticoid receptor-like (DNA-binding domain)"/>
    <property type="match status" value="1"/>
</dbReference>
<keyword evidence="12" id="KW-1185">Reference proteome</keyword>
<dbReference type="InterPro" id="IPR001628">
    <property type="entry name" value="Znf_hrmn_rcpt"/>
</dbReference>
<dbReference type="GO" id="GO:0008270">
    <property type="term" value="F:zinc ion binding"/>
    <property type="evidence" value="ECO:0007669"/>
    <property type="project" value="UniProtKB-KW"/>
</dbReference>
<dbReference type="PANTHER" id="PTHR47630:SF8">
    <property type="entry name" value="NUCLEAR HORMONE RECEPTOR FAMILY MEMBER NHR-34"/>
    <property type="match status" value="1"/>
</dbReference>
<evidence type="ECO:0000313" key="11">
    <source>
        <dbReference type="EMBL" id="KHJ92796.1"/>
    </source>
</evidence>
<organism evidence="11 12">
    <name type="scientific">Oesophagostomum dentatum</name>
    <name type="common">Nodular worm</name>
    <dbReference type="NCBI Taxonomy" id="61180"/>
    <lineage>
        <taxon>Eukaryota</taxon>
        <taxon>Metazoa</taxon>
        <taxon>Ecdysozoa</taxon>
        <taxon>Nematoda</taxon>
        <taxon>Chromadorea</taxon>
        <taxon>Rhabditida</taxon>
        <taxon>Rhabditina</taxon>
        <taxon>Rhabditomorpha</taxon>
        <taxon>Strongyloidea</taxon>
        <taxon>Strongylidae</taxon>
        <taxon>Oesophagostomum</taxon>
    </lineage>
</organism>
<reference evidence="11 12" key="1">
    <citation type="submission" date="2014-03" db="EMBL/GenBank/DDBJ databases">
        <title>Draft genome of the hookworm Oesophagostomum dentatum.</title>
        <authorList>
            <person name="Mitreva M."/>
        </authorList>
    </citation>
    <scope>NUCLEOTIDE SEQUENCE [LARGE SCALE GENOMIC DNA]</scope>
    <source>
        <strain evidence="11 12">OD-Hann</strain>
    </source>
</reference>
<feature type="domain" description="NR LBD" evidence="10">
    <location>
        <begin position="1"/>
        <end position="205"/>
    </location>
</feature>
<evidence type="ECO:0000256" key="4">
    <source>
        <dbReference type="ARBA" id="ARBA00023015"/>
    </source>
</evidence>
<comment type="subcellular location">
    <subcellularLocation>
        <location evidence="8">Nucleus</location>
    </subcellularLocation>
</comment>
<evidence type="ECO:0000313" key="12">
    <source>
        <dbReference type="Proteomes" id="UP000053660"/>
    </source>
</evidence>
<keyword evidence="8" id="KW-0539">Nucleus</keyword>